<keyword evidence="2" id="KW-1185">Reference proteome</keyword>
<dbReference type="AlphaFoldDB" id="A0A915JH45"/>
<evidence type="ECO:0000313" key="3">
    <source>
        <dbReference type="WBParaSite" id="nRc.2.0.1.t25437-RA"/>
    </source>
</evidence>
<proteinExistence type="predicted"/>
<feature type="region of interest" description="Disordered" evidence="1">
    <location>
        <begin position="1"/>
        <end position="25"/>
    </location>
</feature>
<dbReference type="WBParaSite" id="nRc.2.0.1.t25437-RA">
    <property type="protein sequence ID" value="nRc.2.0.1.t25437-RA"/>
    <property type="gene ID" value="nRc.2.0.1.g25437"/>
</dbReference>
<accession>A0A915JH45</accession>
<organism evidence="2 3">
    <name type="scientific">Romanomermis culicivorax</name>
    <name type="common">Nematode worm</name>
    <dbReference type="NCBI Taxonomy" id="13658"/>
    <lineage>
        <taxon>Eukaryota</taxon>
        <taxon>Metazoa</taxon>
        <taxon>Ecdysozoa</taxon>
        <taxon>Nematoda</taxon>
        <taxon>Enoplea</taxon>
        <taxon>Dorylaimia</taxon>
        <taxon>Mermithida</taxon>
        <taxon>Mermithoidea</taxon>
        <taxon>Mermithidae</taxon>
        <taxon>Romanomermis</taxon>
    </lineage>
</organism>
<evidence type="ECO:0000313" key="2">
    <source>
        <dbReference type="Proteomes" id="UP000887565"/>
    </source>
</evidence>
<dbReference type="Proteomes" id="UP000887565">
    <property type="component" value="Unplaced"/>
</dbReference>
<evidence type="ECO:0000256" key="1">
    <source>
        <dbReference type="SAM" id="MobiDB-lite"/>
    </source>
</evidence>
<protein>
    <submittedName>
        <fullName evidence="3">Uncharacterized protein</fullName>
    </submittedName>
</protein>
<reference evidence="3" key="1">
    <citation type="submission" date="2022-11" db="UniProtKB">
        <authorList>
            <consortium name="WormBaseParasite"/>
        </authorList>
    </citation>
    <scope>IDENTIFICATION</scope>
</reference>
<name>A0A915JH45_ROMCU</name>
<sequence length="97" mass="11261">TEEVRAEANLDSSHSRSLIKSDEENDDIDEVSPNLLKVSLLCMSSTQHYIMKRFASRLFIVLERNFDSSHIWIGTKHYRIPHLIPPEKLLTTNRIDP</sequence>